<organism evidence="2">
    <name type="scientific">Brassica cretica</name>
    <name type="common">Mustard</name>
    <dbReference type="NCBI Taxonomy" id="69181"/>
    <lineage>
        <taxon>Eukaryota</taxon>
        <taxon>Viridiplantae</taxon>
        <taxon>Streptophyta</taxon>
        <taxon>Embryophyta</taxon>
        <taxon>Tracheophyta</taxon>
        <taxon>Spermatophyta</taxon>
        <taxon>Magnoliopsida</taxon>
        <taxon>eudicotyledons</taxon>
        <taxon>Gunneridae</taxon>
        <taxon>Pentapetalae</taxon>
        <taxon>rosids</taxon>
        <taxon>malvids</taxon>
        <taxon>Brassicales</taxon>
        <taxon>Brassicaceae</taxon>
        <taxon>Brassiceae</taxon>
        <taxon>Brassica</taxon>
    </lineage>
</organism>
<reference evidence="2" key="1">
    <citation type="submission" date="2019-12" db="EMBL/GenBank/DDBJ databases">
        <title>Genome sequencing and annotation of Brassica cretica.</title>
        <authorList>
            <person name="Studholme D.J."/>
            <person name="Sarris P.F."/>
        </authorList>
    </citation>
    <scope>NUCLEOTIDE SEQUENCE</scope>
    <source>
        <strain evidence="2">PFS-102/07</strain>
        <tissue evidence="2">Leaf</tissue>
    </source>
</reference>
<proteinExistence type="predicted"/>
<evidence type="ECO:0000256" key="1">
    <source>
        <dbReference type="SAM" id="MobiDB-lite"/>
    </source>
</evidence>
<feature type="region of interest" description="Disordered" evidence="1">
    <location>
        <begin position="19"/>
        <end position="65"/>
    </location>
</feature>
<protein>
    <submittedName>
        <fullName evidence="2">Uncharacterized protein</fullName>
    </submittedName>
</protein>
<dbReference type="EMBL" id="QGKY02000246">
    <property type="protein sequence ID" value="KAF2586890.1"/>
    <property type="molecule type" value="Genomic_DNA"/>
</dbReference>
<feature type="compositionally biased region" description="Low complexity" evidence="1">
    <location>
        <begin position="26"/>
        <end position="35"/>
    </location>
</feature>
<comment type="caution">
    <text evidence="2">The sequence shown here is derived from an EMBL/GenBank/DDBJ whole genome shotgun (WGS) entry which is preliminary data.</text>
</comment>
<evidence type="ECO:0000313" key="2">
    <source>
        <dbReference type="EMBL" id="KAF2586890.1"/>
    </source>
</evidence>
<dbReference type="AlphaFoldDB" id="A0A8S9JWG3"/>
<gene>
    <name evidence="2" type="ORF">F2Q70_00035743</name>
</gene>
<accession>A0A8S9JWG3</accession>
<feature type="region of interest" description="Disordered" evidence="1">
    <location>
        <begin position="180"/>
        <end position="219"/>
    </location>
</feature>
<name>A0A8S9JWG3_BRACR</name>
<sequence length="269" mass="28900">MTLSQLLLVADGHRMIRDEGADRVEVGSSDVSGSENRGGDQSDAATGSKRGDADASGRSLTPSKRVRERVRFDQIDCRPTIYHPGGIFEELAPLPPGLLREPWAQSWGNVFGSCASHHTVKDLLRASGGAGVTYIIPSAEQRPWSPPCLVRSTVLEGPAAEPAAVVVWVEQTASTGLSDESSSLTHLFHPSPRTTRVETDTSEPTEGWSAGRVSLGSESSETWSPPVAVGLVLKRRRRICWGRLVWPSGAMSAATKAANWSLVVFWTSS</sequence>